<organism evidence="1 2">
    <name type="scientific">Komagataella phaffii (strain ATCC 76273 / CBS 7435 / CECT 11047 / NRRL Y-11430 / Wegner 21-1)</name>
    <name type="common">Yeast</name>
    <name type="synonym">Pichia pastoris</name>
    <dbReference type="NCBI Taxonomy" id="981350"/>
    <lineage>
        <taxon>Eukaryota</taxon>
        <taxon>Fungi</taxon>
        <taxon>Dikarya</taxon>
        <taxon>Ascomycota</taxon>
        <taxon>Saccharomycotina</taxon>
        <taxon>Pichiomycetes</taxon>
        <taxon>Pichiales</taxon>
        <taxon>Pichiaceae</taxon>
        <taxon>Komagataella</taxon>
    </lineage>
</organism>
<dbReference type="EMBL" id="FR839628">
    <property type="protein sequence ID" value="SCV11848.1"/>
    <property type="molecule type" value="Genomic_DNA"/>
</dbReference>
<reference evidence="1 2" key="1">
    <citation type="journal article" date="2011" name="J. Biotechnol.">
        <title>High-quality genome sequence of Pichia pastoris CBS7435.</title>
        <authorList>
            <person name="Kuberl A."/>
            <person name="Schneider J."/>
            <person name="Thallinger G.G."/>
            <person name="Anderl I."/>
            <person name="Wibberg D."/>
            <person name="Hajek T."/>
            <person name="Jaenicke S."/>
            <person name="Brinkrolf K."/>
            <person name="Goesmann A."/>
            <person name="Szczepanowski R."/>
            <person name="Puhler A."/>
            <person name="Schwab H."/>
            <person name="Glieder A."/>
            <person name="Pichler H."/>
        </authorList>
    </citation>
    <scope>NUCLEOTIDE SEQUENCE [LARGE SCALE GENOMIC DNA]</scope>
    <source>
        <strain evidence="2">ATCC 76273 / CBS 7435 / CECT 11047 / NRRL Y-11430 / Wegner 21-1</strain>
    </source>
</reference>
<name>A0A1G4KPB7_KOMPC</name>
<protein>
    <submittedName>
        <fullName evidence="1">Uncharacterized protein</fullName>
    </submittedName>
</protein>
<gene>
    <name evidence="1" type="ordered locus">PP7435_Chr1-2456</name>
</gene>
<keyword evidence="2" id="KW-1185">Reference proteome</keyword>
<dbReference type="AlphaFoldDB" id="A0A1G4KPB7"/>
<reference evidence="1 2" key="2">
    <citation type="journal article" date="2016" name="FEMS Yeast Res.">
        <title>Curation of the genome annotation of Pichia pastoris (Komagataella phaffii) CBS7435 from gene level to protein function.</title>
        <authorList>
            <person name="Valli M."/>
            <person name="Tatto N.E."/>
            <person name="Peymann A."/>
            <person name="Gruber C."/>
            <person name="Landes N."/>
            <person name="Ekker H."/>
            <person name="Thallinger G.G."/>
            <person name="Mattanovich D."/>
            <person name="Gasser B."/>
            <person name="Graf A.B."/>
        </authorList>
    </citation>
    <scope>GENOME REANNOTATION</scope>
    <source>
        <strain evidence="1 2">ATCC 76273 / CBS 7435 / CECT 11047 / NRRL Y-11430 / Wegner 21-1</strain>
    </source>
</reference>
<proteinExistence type="predicted"/>
<sequence>MSKLNRFRCVTQYEVIHSFLANSPYICYPLECSSRIIEMWLRLHSGLAQVRT</sequence>
<accession>A0A1G4KPB7</accession>
<dbReference type="Proteomes" id="UP000006853">
    <property type="component" value="Chromosome 1"/>
</dbReference>
<evidence type="ECO:0000313" key="2">
    <source>
        <dbReference type="Proteomes" id="UP000006853"/>
    </source>
</evidence>
<evidence type="ECO:0000313" key="1">
    <source>
        <dbReference type="EMBL" id="SCV11848.1"/>
    </source>
</evidence>